<keyword evidence="1" id="KW-0805">Transcription regulation</keyword>
<gene>
    <name evidence="6" type="ORF">HNP60_001069</name>
</gene>
<organism evidence="6 7">
    <name type="scientific">Sphingobium lignivorans</name>
    <dbReference type="NCBI Taxonomy" id="2735886"/>
    <lineage>
        <taxon>Bacteria</taxon>
        <taxon>Pseudomonadati</taxon>
        <taxon>Pseudomonadota</taxon>
        <taxon>Alphaproteobacteria</taxon>
        <taxon>Sphingomonadales</taxon>
        <taxon>Sphingomonadaceae</taxon>
        <taxon>Sphingobium</taxon>
    </lineage>
</organism>
<evidence type="ECO:0000256" key="4">
    <source>
        <dbReference type="PROSITE-ProRule" id="PRU00335"/>
    </source>
</evidence>
<name>A0ABR6NCV1_9SPHN</name>
<dbReference type="Gene3D" id="1.10.357.10">
    <property type="entry name" value="Tetracycline Repressor, domain 2"/>
    <property type="match status" value="1"/>
</dbReference>
<dbReference type="InterPro" id="IPR041586">
    <property type="entry name" value="PsrA_TetR_C"/>
</dbReference>
<feature type="domain" description="HTH tetR-type" evidence="5">
    <location>
        <begin position="22"/>
        <end position="82"/>
    </location>
</feature>
<protein>
    <submittedName>
        <fullName evidence="6">AcrR family transcriptional regulator</fullName>
    </submittedName>
</protein>
<keyword evidence="7" id="KW-1185">Reference proteome</keyword>
<dbReference type="PANTHER" id="PTHR30055">
    <property type="entry name" value="HTH-TYPE TRANSCRIPTIONAL REGULATOR RUTR"/>
    <property type="match status" value="1"/>
</dbReference>
<evidence type="ECO:0000256" key="2">
    <source>
        <dbReference type="ARBA" id="ARBA00023125"/>
    </source>
</evidence>
<dbReference type="EMBL" id="JACHKA010000001">
    <property type="protein sequence ID" value="MBB5985095.1"/>
    <property type="molecule type" value="Genomic_DNA"/>
</dbReference>
<reference evidence="6 7" key="1">
    <citation type="submission" date="2020-08" db="EMBL/GenBank/DDBJ databases">
        <title>Exploring microbial biodiversity for novel pathways involved in the catabolism of aromatic compounds derived from lignin.</title>
        <authorList>
            <person name="Elkins J."/>
        </authorList>
    </citation>
    <scope>NUCLEOTIDE SEQUENCE [LARGE SCALE GENOMIC DNA]</scope>
    <source>
        <strain evidence="6 7">B1D3A</strain>
    </source>
</reference>
<keyword evidence="3" id="KW-0804">Transcription</keyword>
<feature type="DNA-binding region" description="H-T-H motif" evidence="4">
    <location>
        <begin position="45"/>
        <end position="64"/>
    </location>
</feature>
<comment type="caution">
    <text evidence="6">The sequence shown here is derived from an EMBL/GenBank/DDBJ whole genome shotgun (WGS) entry which is preliminary data.</text>
</comment>
<dbReference type="InterPro" id="IPR009057">
    <property type="entry name" value="Homeodomain-like_sf"/>
</dbReference>
<dbReference type="SUPFAM" id="SSF48498">
    <property type="entry name" value="Tetracyclin repressor-like, C-terminal domain"/>
    <property type="match status" value="1"/>
</dbReference>
<proteinExistence type="predicted"/>
<accession>A0ABR6NCV1</accession>
<evidence type="ECO:0000313" key="7">
    <source>
        <dbReference type="Proteomes" id="UP001138540"/>
    </source>
</evidence>
<dbReference type="Pfam" id="PF17939">
    <property type="entry name" value="TetR_C_30"/>
    <property type="match status" value="1"/>
</dbReference>
<dbReference type="Proteomes" id="UP001138540">
    <property type="component" value="Unassembled WGS sequence"/>
</dbReference>
<evidence type="ECO:0000259" key="5">
    <source>
        <dbReference type="PROSITE" id="PS50977"/>
    </source>
</evidence>
<dbReference type="SUPFAM" id="SSF46689">
    <property type="entry name" value="Homeodomain-like"/>
    <property type="match status" value="1"/>
</dbReference>
<dbReference type="PANTHER" id="PTHR30055:SF234">
    <property type="entry name" value="HTH-TYPE TRANSCRIPTIONAL REGULATOR BETI"/>
    <property type="match status" value="1"/>
</dbReference>
<dbReference type="InterPro" id="IPR001647">
    <property type="entry name" value="HTH_TetR"/>
</dbReference>
<evidence type="ECO:0000256" key="1">
    <source>
        <dbReference type="ARBA" id="ARBA00023015"/>
    </source>
</evidence>
<dbReference type="RefSeq" id="WP_184151031.1">
    <property type="nucleotide sequence ID" value="NZ_JACHKA010000001.1"/>
</dbReference>
<sequence>MSDRTPRRATSGKVVAEGSADQSSKARFLLAADEQFIRYGYDRCTIRAIAAQAGTSLASLSRNWTSKRHLFEEVFQRHFDPIHKAQHENFDRIEQLGKPGVRDIVQAFFESAISRSGSEGEARRSHMVYCCALTDPSEEARSITRPLVTPVRGRLIALLRRAMPDIDEERFFLMMTIVLGTYLYPQAHGGRLAAIMDFDISKMDWSRASDTLADLVSGGLER</sequence>
<dbReference type="InterPro" id="IPR050109">
    <property type="entry name" value="HTH-type_TetR-like_transc_reg"/>
</dbReference>
<evidence type="ECO:0000256" key="3">
    <source>
        <dbReference type="ARBA" id="ARBA00023163"/>
    </source>
</evidence>
<dbReference type="PROSITE" id="PS50977">
    <property type="entry name" value="HTH_TETR_2"/>
    <property type="match status" value="1"/>
</dbReference>
<dbReference type="Pfam" id="PF00440">
    <property type="entry name" value="TetR_N"/>
    <property type="match status" value="1"/>
</dbReference>
<keyword evidence="2 4" id="KW-0238">DNA-binding</keyword>
<dbReference type="InterPro" id="IPR036271">
    <property type="entry name" value="Tet_transcr_reg_TetR-rel_C_sf"/>
</dbReference>
<evidence type="ECO:0000313" key="6">
    <source>
        <dbReference type="EMBL" id="MBB5985095.1"/>
    </source>
</evidence>